<evidence type="ECO:0000313" key="3">
    <source>
        <dbReference type="Proteomes" id="UP000298646"/>
    </source>
</evidence>
<dbReference type="AlphaFoldDB" id="A0AAE6EK17"/>
<evidence type="ECO:0000259" key="1">
    <source>
        <dbReference type="Pfam" id="PF00561"/>
    </source>
</evidence>
<sequence>MTSAFFDDWERRKQYVELPLGRRIAFIDSGGPGPVLLMLHGFSDTSRSFSMLEPYFREYRLIVPDLPGHGVSSLGRGLNVADFAETIDHFLTLMGVSRIFLLGHSMGAMTAIELAARRGDAIRALALISATVEPDFGPESQLTKDILALRDPIRPTAGFLHDWYSCSQPVDFGFLSKMKQAAANMPAAIWHGVLRGFADTNLHHSASRIKKPVFCIAGSEDPLFGETHRQRLLEAFPEARTITLAGHGHNPHWEDPQRVSALIADFFADVMSDVSHS</sequence>
<dbReference type="RefSeq" id="WP_137084819.1">
    <property type="nucleotide sequence ID" value="NZ_CP039907.1"/>
</dbReference>
<accession>A0AAE6EK17</accession>
<keyword evidence="2" id="KW-0378">Hydrolase</keyword>
<proteinExistence type="predicted"/>
<dbReference type="EMBL" id="CP039907">
    <property type="protein sequence ID" value="QCM00272.1"/>
    <property type="molecule type" value="Genomic_DNA"/>
</dbReference>
<evidence type="ECO:0000313" key="2">
    <source>
        <dbReference type="EMBL" id="QCM00272.1"/>
    </source>
</evidence>
<protein>
    <submittedName>
        <fullName evidence="2">Alpha/beta hydrolase</fullName>
    </submittedName>
</protein>
<feature type="domain" description="AB hydrolase-1" evidence="1">
    <location>
        <begin position="34"/>
        <end position="256"/>
    </location>
</feature>
<dbReference type="InterPro" id="IPR050266">
    <property type="entry name" value="AB_hydrolase_sf"/>
</dbReference>
<dbReference type="InterPro" id="IPR000073">
    <property type="entry name" value="AB_hydrolase_1"/>
</dbReference>
<dbReference type="Proteomes" id="UP000298646">
    <property type="component" value="Chromosome circular"/>
</dbReference>
<dbReference type="GO" id="GO:0016787">
    <property type="term" value="F:hydrolase activity"/>
    <property type="evidence" value="ECO:0007669"/>
    <property type="project" value="UniProtKB-KW"/>
</dbReference>
<name>A0AAE6EK17_AGRTU</name>
<dbReference type="PANTHER" id="PTHR43798:SF33">
    <property type="entry name" value="HYDROLASE, PUTATIVE (AFU_ORTHOLOGUE AFUA_2G14860)-RELATED"/>
    <property type="match status" value="1"/>
</dbReference>
<dbReference type="Pfam" id="PF00561">
    <property type="entry name" value="Abhydrolase_1"/>
    <property type="match status" value="1"/>
</dbReference>
<dbReference type="InterPro" id="IPR029058">
    <property type="entry name" value="AB_hydrolase_fold"/>
</dbReference>
<reference evidence="2 3" key="1">
    <citation type="submission" date="2019-04" db="EMBL/GenBank/DDBJ databases">
        <title>Complete genome sequence of Agrobacterium tumefaciens CFBP6624.</title>
        <authorList>
            <person name="Haryono M."/>
            <person name="Lin Y.-C."/>
            <person name="Lai E.-M."/>
            <person name="Kuo C.-H."/>
        </authorList>
    </citation>
    <scope>NUCLEOTIDE SEQUENCE [LARGE SCALE GENOMIC DNA]</scope>
    <source>
        <strain evidence="2 3">CFBP6624</strain>
    </source>
</reference>
<dbReference type="PANTHER" id="PTHR43798">
    <property type="entry name" value="MONOACYLGLYCEROL LIPASE"/>
    <property type="match status" value="1"/>
</dbReference>
<dbReference type="Gene3D" id="3.40.50.1820">
    <property type="entry name" value="alpha/beta hydrolase"/>
    <property type="match status" value="1"/>
</dbReference>
<organism evidence="2 3">
    <name type="scientific">Agrobacterium tumefaciens</name>
    <dbReference type="NCBI Taxonomy" id="358"/>
    <lineage>
        <taxon>Bacteria</taxon>
        <taxon>Pseudomonadati</taxon>
        <taxon>Pseudomonadota</taxon>
        <taxon>Alphaproteobacteria</taxon>
        <taxon>Hyphomicrobiales</taxon>
        <taxon>Rhizobiaceae</taxon>
        <taxon>Rhizobium/Agrobacterium group</taxon>
        <taxon>Agrobacterium</taxon>
        <taxon>Agrobacterium tumefaciens complex</taxon>
    </lineage>
</organism>
<dbReference type="GO" id="GO:0016020">
    <property type="term" value="C:membrane"/>
    <property type="evidence" value="ECO:0007669"/>
    <property type="project" value="TreeGrafter"/>
</dbReference>
<dbReference type="PRINTS" id="PR00111">
    <property type="entry name" value="ABHYDROLASE"/>
</dbReference>
<gene>
    <name evidence="2" type="ORF">CFBP6624_09050</name>
</gene>
<dbReference type="SUPFAM" id="SSF53474">
    <property type="entry name" value="alpha/beta-Hydrolases"/>
    <property type="match status" value="1"/>
</dbReference>